<dbReference type="EMBL" id="QTSX02004350">
    <property type="protein sequence ID" value="KAJ9065427.1"/>
    <property type="molecule type" value="Genomic_DNA"/>
</dbReference>
<evidence type="ECO:0000313" key="2">
    <source>
        <dbReference type="Proteomes" id="UP001165960"/>
    </source>
</evidence>
<gene>
    <name evidence="1" type="ORF">DSO57_1019754</name>
</gene>
<dbReference type="Proteomes" id="UP001165960">
    <property type="component" value="Unassembled WGS sequence"/>
</dbReference>
<name>A0ACC2ST36_9FUNG</name>
<feature type="non-terminal residue" evidence="1">
    <location>
        <position position="51"/>
    </location>
</feature>
<accession>A0ACC2ST36</accession>
<reference evidence="1" key="1">
    <citation type="submission" date="2022-04" db="EMBL/GenBank/DDBJ databases">
        <title>Genome of the entomopathogenic fungus Entomophthora muscae.</title>
        <authorList>
            <person name="Elya C."/>
            <person name="Lovett B.R."/>
            <person name="Lee E."/>
            <person name="Macias A.M."/>
            <person name="Hajek A.E."/>
            <person name="De Bivort B.L."/>
            <person name="Kasson M.T."/>
            <person name="De Fine Licht H.H."/>
            <person name="Stajich J.E."/>
        </authorList>
    </citation>
    <scope>NUCLEOTIDE SEQUENCE</scope>
    <source>
        <strain evidence="1">Berkeley</strain>
    </source>
</reference>
<evidence type="ECO:0000313" key="1">
    <source>
        <dbReference type="EMBL" id="KAJ9065427.1"/>
    </source>
</evidence>
<comment type="caution">
    <text evidence="1">The sequence shown here is derived from an EMBL/GenBank/DDBJ whole genome shotgun (WGS) entry which is preliminary data.</text>
</comment>
<keyword evidence="2" id="KW-1185">Reference proteome</keyword>
<protein>
    <submittedName>
        <fullName evidence="1">Uncharacterized protein</fullName>
    </submittedName>
</protein>
<proteinExistence type="predicted"/>
<organism evidence="1 2">
    <name type="scientific">Entomophthora muscae</name>
    <dbReference type="NCBI Taxonomy" id="34485"/>
    <lineage>
        <taxon>Eukaryota</taxon>
        <taxon>Fungi</taxon>
        <taxon>Fungi incertae sedis</taxon>
        <taxon>Zoopagomycota</taxon>
        <taxon>Entomophthoromycotina</taxon>
        <taxon>Entomophthoromycetes</taxon>
        <taxon>Entomophthorales</taxon>
        <taxon>Entomophthoraceae</taxon>
        <taxon>Entomophthora</taxon>
    </lineage>
</organism>
<sequence>MVILTVLSLPEVVVPHLSAYCPIAAGMLYLSHVRDPLIGEPFSNRVEKSSQ</sequence>